<dbReference type="EMBL" id="BLXT01001549">
    <property type="protein sequence ID" value="GFN86541.1"/>
    <property type="molecule type" value="Genomic_DNA"/>
</dbReference>
<comment type="caution">
    <text evidence="2">The sequence shown here is derived from an EMBL/GenBank/DDBJ whole genome shotgun (WGS) entry which is preliminary data.</text>
</comment>
<feature type="compositionally biased region" description="Polar residues" evidence="1">
    <location>
        <begin position="17"/>
        <end position="30"/>
    </location>
</feature>
<protein>
    <submittedName>
        <fullName evidence="2">Uncharacterized protein</fullName>
    </submittedName>
</protein>
<evidence type="ECO:0000313" key="2">
    <source>
        <dbReference type="EMBL" id="GFN86541.1"/>
    </source>
</evidence>
<evidence type="ECO:0000256" key="1">
    <source>
        <dbReference type="SAM" id="MobiDB-lite"/>
    </source>
</evidence>
<gene>
    <name evidence="2" type="ORF">PoB_001304700</name>
</gene>
<feature type="compositionally biased region" description="Basic and acidic residues" evidence="1">
    <location>
        <begin position="236"/>
        <end position="245"/>
    </location>
</feature>
<feature type="region of interest" description="Disordered" evidence="1">
    <location>
        <begin position="1"/>
        <end position="34"/>
    </location>
</feature>
<dbReference type="Proteomes" id="UP000735302">
    <property type="component" value="Unassembled WGS sequence"/>
</dbReference>
<evidence type="ECO:0000313" key="3">
    <source>
        <dbReference type="Proteomes" id="UP000735302"/>
    </source>
</evidence>
<accession>A0AAV3YWJ5</accession>
<organism evidence="2 3">
    <name type="scientific">Plakobranchus ocellatus</name>
    <dbReference type="NCBI Taxonomy" id="259542"/>
    <lineage>
        <taxon>Eukaryota</taxon>
        <taxon>Metazoa</taxon>
        <taxon>Spiralia</taxon>
        <taxon>Lophotrochozoa</taxon>
        <taxon>Mollusca</taxon>
        <taxon>Gastropoda</taxon>
        <taxon>Heterobranchia</taxon>
        <taxon>Euthyneura</taxon>
        <taxon>Panpulmonata</taxon>
        <taxon>Sacoglossa</taxon>
        <taxon>Placobranchoidea</taxon>
        <taxon>Plakobranchidae</taxon>
        <taxon>Plakobranchus</taxon>
    </lineage>
</organism>
<feature type="compositionally biased region" description="Acidic residues" evidence="1">
    <location>
        <begin position="206"/>
        <end position="235"/>
    </location>
</feature>
<name>A0AAV3YWJ5_9GAST</name>
<feature type="region of interest" description="Disordered" evidence="1">
    <location>
        <begin position="189"/>
        <end position="245"/>
    </location>
</feature>
<feature type="compositionally biased region" description="Polar residues" evidence="1">
    <location>
        <begin position="189"/>
        <end position="198"/>
    </location>
</feature>
<reference evidence="2 3" key="1">
    <citation type="journal article" date="2021" name="Elife">
        <title>Chloroplast acquisition without the gene transfer in kleptoplastic sea slugs, Plakobranchus ocellatus.</title>
        <authorList>
            <person name="Maeda T."/>
            <person name="Takahashi S."/>
            <person name="Yoshida T."/>
            <person name="Shimamura S."/>
            <person name="Takaki Y."/>
            <person name="Nagai Y."/>
            <person name="Toyoda A."/>
            <person name="Suzuki Y."/>
            <person name="Arimoto A."/>
            <person name="Ishii H."/>
            <person name="Satoh N."/>
            <person name="Nishiyama T."/>
            <person name="Hasebe M."/>
            <person name="Maruyama T."/>
            <person name="Minagawa J."/>
            <person name="Obokata J."/>
            <person name="Shigenobu S."/>
        </authorList>
    </citation>
    <scope>NUCLEOTIDE SEQUENCE [LARGE SCALE GENOMIC DNA]</scope>
</reference>
<keyword evidence="3" id="KW-1185">Reference proteome</keyword>
<dbReference type="AlphaFoldDB" id="A0AAV3YWJ5"/>
<sequence>MSHEPRATSHKPLPTNHKPQPQTKNHQPSLDSHRTRSLSLLELLEYFHSHNTNKPASPQTLKINIRPDFSLLIVCPRQTNNNNNNNKKIMWFEPGKKKRQAINFEISSPSSYSYTVICPVLIVSLPRRKGRQILGIGKQKQKKSRAIFHFKKFLFFKIKYSSRSKTPIQESVLMKAEGFEKKAYYLKNNDVSQHSQRGSQEKEQKEEEAEEAEVKEEEEEEGVKEEEDEEEEGEEQREKEDTDDN</sequence>
<proteinExistence type="predicted"/>